<accession>A0ABR1RJ99</accession>
<dbReference type="Proteomes" id="UP001396898">
    <property type="component" value="Unassembled WGS sequence"/>
</dbReference>
<keyword evidence="1" id="KW-0472">Membrane</keyword>
<comment type="caution">
    <text evidence="2">The sequence shown here is derived from an EMBL/GenBank/DDBJ whole genome shotgun (WGS) entry which is preliminary data.</text>
</comment>
<evidence type="ECO:0000313" key="2">
    <source>
        <dbReference type="EMBL" id="KAK8013027.1"/>
    </source>
</evidence>
<sequence>MDSHLKRMRNLLRMILVGIVWDLVRGRMLLLKDRIKLALILVGIWANRAKLTMLDLLYFLLRLRPLVRLQLRRLVGYRDTD</sequence>
<evidence type="ECO:0000313" key="3">
    <source>
        <dbReference type="Proteomes" id="UP001396898"/>
    </source>
</evidence>
<organism evidence="2 3">
    <name type="scientific">Apiospora marii</name>
    <dbReference type="NCBI Taxonomy" id="335849"/>
    <lineage>
        <taxon>Eukaryota</taxon>
        <taxon>Fungi</taxon>
        <taxon>Dikarya</taxon>
        <taxon>Ascomycota</taxon>
        <taxon>Pezizomycotina</taxon>
        <taxon>Sordariomycetes</taxon>
        <taxon>Xylariomycetidae</taxon>
        <taxon>Amphisphaeriales</taxon>
        <taxon>Apiosporaceae</taxon>
        <taxon>Apiospora</taxon>
    </lineage>
</organism>
<dbReference type="EMBL" id="JAQQWI010000015">
    <property type="protein sequence ID" value="KAK8013027.1"/>
    <property type="molecule type" value="Genomic_DNA"/>
</dbReference>
<keyword evidence="1" id="KW-1133">Transmembrane helix</keyword>
<reference evidence="2 3" key="1">
    <citation type="submission" date="2023-01" db="EMBL/GenBank/DDBJ databases">
        <title>Analysis of 21 Apiospora genomes using comparative genomics revels a genus with tremendous synthesis potential of carbohydrate active enzymes and secondary metabolites.</title>
        <authorList>
            <person name="Sorensen T."/>
        </authorList>
    </citation>
    <scope>NUCLEOTIDE SEQUENCE [LARGE SCALE GENOMIC DNA]</scope>
    <source>
        <strain evidence="2 3">CBS 20057</strain>
    </source>
</reference>
<keyword evidence="3" id="KW-1185">Reference proteome</keyword>
<protein>
    <submittedName>
        <fullName evidence="2">Uncharacterized protein</fullName>
    </submittedName>
</protein>
<keyword evidence="1" id="KW-0812">Transmembrane</keyword>
<proteinExistence type="predicted"/>
<gene>
    <name evidence="2" type="ORF">PG991_010402</name>
</gene>
<name>A0ABR1RJ99_9PEZI</name>
<feature type="transmembrane region" description="Helical" evidence="1">
    <location>
        <begin position="37"/>
        <end position="61"/>
    </location>
</feature>
<evidence type="ECO:0000256" key="1">
    <source>
        <dbReference type="SAM" id="Phobius"/>
    </source>
</evidence>